<dbReference type="Pfam" id="PF00098">
    <property type="entry name" value="zf-CCHC"/>
    <property type="match status" value="1"/>
</dbReference>
<dbReference type="Gene3D" id="2.40.70.10">
    <property type="entry name" value="Acid Proteases"/>
    <property type="match status" value="1"/>
</dbReference>
<dbReference type="EMBL" id="LXQA010010462">
    <property type="protein sequence ID" value="MCH86529.1"/>
    <property type="molecule type" value="Genomic_DNA"/>
</dbReference>
<sequence>MKCDIHEKVEQTIARYLGGLNTDIAHPVQLQQYWSVDDVIRLAIRVEEQLPKRSSYKNFSSIENSSHPHKPPIEQPSSSNKLLPKPSFQTKAVQCFKCQGFGHISSDCPTRRTITIIKGEAYEDSEEEKEEARDYCEKEELEPVYDEELVVADHDESLMIRQSLHASAKEANWLRNNIFHTRCTVAGKVYDVIIDSGSCENVVSNYMVDKLKLLTESHPHSYKLQWLNDESEVRVSKRCLVTFSIGEKYKDQVWCDVAPMDACHLLLGRPWQYDCRVHQDCYANTYFFIKDGIKIKLTPLPPSELDKNKNKSKALVSLNTKAQFTEAVEEVQTMCFESNQEVVLPVKIEQLLADYMGLYMPLQVPKPPWENVSMDFVLRLPQTQKQKDSIMVVTDKFFKFFILCQKINGVASKKIKTILTRGRVSSNPGRMIENG</sequence>
<comment type="caution">
    <text evidence="4">The sequence shown here is derived from an EMBL/GenBank/DDBJ whole genome shotgun (WGS) entry which is preliminary data.</text>
</comment>
<keyword evidence="1" id="KW-0862">Zinc</keyword>
<dbReference type="SUPFAM" id="SSF50630">
    <property type="entry name" value="Acid proteases"/>
    <property type="match status" value="1"/>
</dbReference>
<evidence type="ECO:0000313" key="4">
    <source>
        <dbReference type="EMBL" id="MCH86529.1"/>
    </source>
</evidence>
<keyword evidence="1" id="KW-0863">Zinc-finger</keyword>
<keyword evidence="1" id="KW-0479">Metal-binding</keyword>
<dbReference type="SMART" id="SM00343">
    <property type="entry name" value="ZnF_C2HC"/>
    <property type="match status" value="1"/>
</dbReference>
<dbReference type="GO" id="GO:0008270">
    <property type="term" value="F:zinc ion binding"/>
    <property type="evidence" value="ECO:0007669"/>
    <property type="project" value="UniProtKB-KW"/>
</dbReference>
<protein>
    <submittedName>
        <fullName evidence="4">Gag-pol poly protein</fullName>
    </submittedName>
</protein>
<dbReference type="InterPro" id="IPR036875">
    <property type="entry name" value="Znf_CCHC_sf"/>
</dbReference>
<accession>A0A392MHK8</accession>
<feature type="region of interest" description="Disordered" evidence="2">
    <location>
        <begin position="58"/>
        <end position="83"/>
    </location>
</feature>
<dbReference type="GO" id="GO:0003676">
    <property type="term" value="F:nucleic acid binding"/>
    <property type="evidence" value="ECO:0007669"/>
    <property type="project" value="InterPro"/>
</dbReference>
<dbReference type="InterPro" id="IPR021109">
    <property type="entry name" value="Peptidase_aspartic_dom_sf"/>
</dbReference>
<dbReference type="CDD" id="cd00303">
    <property type="entry name" value="retropepsin_like"/>
    <property type="match status" value="1"/>
</dbReference>
<gene>
    <name evidence="4" type="ORF">A2U01_0007387</name>
</gene>
<dbReference type="AlphaFoldDB" id="A0A392MHK8"/>
<organism evidence="4 5">
    <name type="scientific">Trifolium medium</name>
    <dbReference type="NCBI Taxonomy" id="97028"/>
    <lineage>
        <taxon>Eukaryota</taxon>
        <taxon>Viridiplantae</taxon>
        <taxon>Streptophyta</taxon>
        <taxon>Embryophyta</taxon>
        <taxon>Tracheophyta</taxon>
        <taxon>Spermatophyta</taxon>
        <taxon>Magnoliopsida</taxon>
        <taxon>eudicotyledons</taxon>
        <taxon>Gunneridae</taxon>
        <taxon>Pentapetalae</taxon>
        <taxon>rosids</taxon>
        <taxon>fabids</taxon>
        <taxon>Fabales</taxon>
        <taxon>Fabaceae</taxon>
        <taxon>Papilionoideae</taxon>
        <taxon>50 kb inversion clade</taxon>
        <taxon>NPAAA clade</taxon>
        <taxon>Hologalegina</taxon>
        <taxon>IRL clade</taxon>
        <taxon>Trifolieae</taxon>
        <taxon>Trifolium</taxon>
    </lineage>
</organism>
<dbReference type="Gene3D" id="4.10.60.10">
    <property type="entry name" value="Zinc finger, CCHC-type"/>
    <property type="match status" value="1"/>
</dbReference>
<reference evidence="4 5" key="1">
    <citation type="journal article" date="2018" name="Front. Plant Sci.">
        <title>Red Clover (Trifolium pratense) and Zigzag Clover (T. medium) - A Picture of Genomic Similarities and Differences.</title>
        <authorList>
            <person name="Dluhosova J."/>
            <person name="Istvanek J."/>
            <person name="Nedelnik J."/>
            <person name="Repkova J."/>
        </authorList>
    </citation>
    <scope>NUCLEOTIDE SEQUENCE [LARGE SCALE GENOMIC DNA]</scope>
    <source>
        <strain evidence="5">cv. 10/8</strain>
        <tissue evidence="4">Leaf</tissue>
    </source>
</reference>
<dbReference type="PANTHER" id="PTHR35046">
    <property type="entry name" value="ZINC KNUCKLE (CCHC-TYPE) FAMILY PROTEIN"/>
    <property type="match status" value="1"/>
</dbReference>
<evidence type="ECO:0000256" key="1">
    <source>
        <dbReference type="PROSITE-ProRule" id="PRU00047"/>
    </source>
</evidence>
<name>A0A392MHK8_9FABA</name>
<proteinExistence type="predicted"/>
<dbReference type="PANTHER" id="PTHR35046:SF9">
    <property type="entry name" value="RNA-DIRECTED DNA POLYMERASE"/>
    <property type="match status" value="1"/>
</dbReference>
<evidence type="ECO:0000313" key="5">
    <source>
        <dbReference type="Proteomes" id="UP000265520"/>
    </source>
</evidence>
<feature type="domain" description="CCHC-type" evidence="3">
    <location>
        <begin position="95"/>
        <end position="109"/>
    </location>
</feature>
<evidence type="ECO:0000259" key="3">
    <source>
        <dbReference type="PROSITE" id="PS50158"/>
    </source>
</evidence>
<evidence type="ECO:0000256" key="2">
    <source>
        <dbReference type="SAM" id="MobiDB-lite"/>
    </source>
</evidence>
<dbReference type="InterPro" id="IPR001878">
    <property type="entry name" value="Znf_CCHC"/>
</dbReference>
<dbReference type="PROSITE" id="PS50158">
    <property type="entry name" value="ZF_CCHC"/>
    <property type="match status" value="1"/>
</dbReference>
<dbReference type="Proteomes" id="UP000265520">
    <property type="component" value="Unassembled WGS sequence"/>
</dbReference>
<dbReference type="SUPFAM" id="SSF57756">
    <property type="entry name" value="Retrovirus zinc finger-like domains"/>
    <property type="match status" value="1"/>
</dbReference>
<keyword evidence="5" id="KW-1185">Reference proteome</keyword>